<gene>
    <name evidence="3" type="ORF">HHH54_09580</name>
</gene>
<dbReference type="Pfam" id="PF08327">
    <property type="entry name" value="AHSA1"/>
    <property type="match status" value="1"/>
</dbReference>
<comment type="similarity">
    <text evidence="1">Belongs to the AHA1 family.</text>
</comment>
<comment type="caution">
    <text evidence="3">The sequence shown here is derived from an EMBL/GenBank/DDBJ whole genome shotgun (WGS) entry which is preliminary data.</text>
</comment>
<organism evidence="3 4">
    <name type="scientific">Staphylococcus canis</name>
    <dbReference type="NCBI Taxonomy" id="2724942"/>
    <lineage>
        <taxon>Bacteria</taxon>
        <taxon>Bacillati</taxon>
        <taxon>Bacillota</taxon>
        <taxon>Bacilli</taxon>
        <taxon>Bacillales</taxon>
        <taxon>Staphylococcaceae</taxon>
        <taxon>Staphylococcus</taxon>
    </lineage>
</organism>
<evidence type="ECO:0000256" key="1">
    <source>
        <dbReference type="ARBA" id="ARBA00006817"/>
    </source>
</evidence>
<dbReference type="SUPFAM" id="SSF55961">
    <property type="entry name" value="Bet v1-like"/>
    <property type="match status" value="1"/>
</dbReference>
<dbReference type="InterPro" id="IPR013538">
    <property type="entry name" value="ASHA1/2-like_C"/>
</dbReference>
<evidence type="ECO:0000313" key="4">
    <source>
        <dbReference type="Proteomes" id="UP000751852"/>
    </source>
</evidence>
<protein>
    <submittedName>
        <fullName evidence="3">SRPBCC domain-containing protein</fullName>
    </submittedName>
</protein>
<dbReference type="Proteomes" id="UP000751852">
    <property type="component" value="Unassembled WGS sequence"/>
</dbReference>
<dbReference type="CDD" id="cd07814">
    <property type="entry name" value="SRPBCC_CalC_Aha1-like"/>
    <property type="match status" value="1"/>
</dbReference>
<reference evidence="3 4" key="1">
    <citation type="submission" date="2020-04" db="EMBL/GenBank/DDBJ databases">
        <title>Staphylococcus species from domestic dog.</title>
        <authorList>
            <person name="Paterson G.K."/>
        </authorList>
    </citation>
    <scope>NUCLEOTIDE SEQUENCE [LARGE SCALE GENOMIC DNA]</scope>
    <source>
        <strain evidence="3 4">H16/1A</strain>
    </source>
</reference>
<feature type="domain" description="Activator of Hsp90 ATPase homologue 1/2-like C-terminal" evidence="2">
    <location>
        <begin position="18"/>
        <end position="160"/>
    </location>
</feature>
<keyword evidence="4" id="KW-1185">Reference proteome</keyword>
<dbReference type="RefSeq" id="WP_198618613.1">
    <property type="nucleotide sequence ID" value="NZ_JABANU010000028.1"/>
</dbReference>
<accession>A0ABS0TAR7</accession>
<dbReference type="InterPro" id="IPR023393">
    <property type="entry name" value="START-like_dom_sf"/>
</dbReference>
<sequence length="167" mass="20144">MQQTQSEWVEIHIVRLMKTTPSRLYQAWLDPEQLRLWFMTSQRTNKLVRSDAVEGGHYEIIDMRNNKERRIIGTYESLVPDTEIVKTIQMPELSEDADQIEVYFEERSPGITEMTFTYRSLVRRERRLKNLEYKQKKKEYHDHTAHGLELMFDQLQNYIESEEAELE</sequence>
<dbReference type="EMBL" id="JABANU010000028">
    <property type="protein sequence ID" value="MBI5975841.1"/>
    <property type="molecule type" value="Genomic_DNA"/>
</dbReference>
<evidence type="ECO:0000313" key="3">
    <source>
        <dbReference type="EMBL" id="MBI5975841.1"/>
    </source>
</evidence>
<evidence type="ECO:0000259" key="2">
    <source>
        <dbReference type="Pfam" id="PF08327"/>
    </source>
</evidence>
<dbReference type="Gene3D" id="3.30.530.20">
    <property type="match status" value="1"/>
</dbReference>
<name>A0ABS0TAR7_9STAP</name>
<proteinExistence type="inferred from homology"/>